<accession>A0A3P9PZT5</accession>
<feature type="coiled-coil region" evidence="1">
    <location>
        <begin position="238"/>
        <end position="334"/>
    </location>
</feature>
<evidence type="ECO:0000313" key="3">
    <source>
        <dbReference type="Proteomes" id="UP000242638"/>
    </source>
</evidence>
<organism evidence="2 3">
    <name type="scientific">Poecilia reticulata</name>
    <name type="common">Guppy</name>
    <name type="synonym">Acanthophacelus reticulatus</name>
    <dbReference type="NCBI Taxonomy" id="8081"/>
    <lineage>
        <taxon>Eukaryota</taxon>
        <taxon>Metazoa</taxon>
        <taxon>Chordata</taxon>
        <taxon>Craniata</taxon>
        <taxon>Vertebrata</taxon>
        <taxon>Euteleostomi</taxon>
        <taxon>Actinopterygii</taxon>
        <taxon>Neopterygii</taxon>
        <taxon>Teleostei</taxon>
        <taxon>Neoteleostei</taxon>
        <taxon>Acanthomorphata</taxon>
        <taxon>Ovalentaria</taxon>
        <taxon>Atherinomorphae</taxon>
        <taxon>Cyprinodontiformes</taxon>
        <taxon>Poeciliidae</taxon>
        <taxon>Poeciliinae</taxon>
        <taxon>Poecilia</taxon>
    </lineage>
</organism>
<reference evidence="3" key="1">
    <citation type="submission" date="2013-11" db="EMBL/GenBank/DDBJ databases">
        <title>The genomic landscape of the Guanapo guppy.</title>
        <authorList>
            <person name="Kuenstner A."/>
            <person name="Dreyer C."/>
        </authorList>
    </citation>
    <scope>NUCLEOTIDE SEQUENCE</scope>
    <source>
        <strain evidence="3">Guanapo</strain>
    </source>
</reference>
<reference evidence="2" key="2">
    <citation type="submission" date="2025-08" db="UniProtKB">
        <authorList>
            <consortium name="Ensembl"/>
        </authorList>
    </citation>
    <scope>IDENTIFICATION</scope>
    <source>
        <strain evidence="2">Guanapo</strain>
    </source>
</reference>
<evidence type="ECO:0000256" key="1">
    <source>
        <dbReference type="SAM" id="Coils"/>
    </source>
</evidence>
<dbReference type="InterPro" id="IPR027702">
    <property type="entry name" value="Syncoilin"/>
</dbReference>
<dbReference type="OMA" id="QMEECIE"/>
<dbReference type="GO" id="GO:0005882">
    <property type="term" value="C:intermediate filament"/>
    <property type="evidence" value="ECO:0007669"/>
    <property type="project" value="InterPro"/>
</dbReference>
<dbReference type="PANTHER" id="PTHR47147:SF1">
    <property type="entry name" value="SYNCOILIN"/>
    <property type="match status" value="1"/>
</dbReference>
<sequence>MEDCIEEVQRLEKRRKELLLEVLQLRGQRNEEDVERGSGDEDETEESIDRKAVELFTILRTEEEGRREERKREIQGLREERAEEERKTWKVNLERQGLQDELRRLRRKLFAVARDCAQSQATLNNQRCDVEILKTEEVILPPPGAVEATFKKHSVKKCFFSFFFQEKLNSLVLQLTEESCQLRSDQQEQVLELEVELHRRSSRLTSNTQEDLTECRRNSCGDVQQYLLYCSPRYEPILEALLKRKEAAAGALVKAKEQSQELRVQVKPLREEIQKLELERTCLEERLKLTYMQRQEDEAVHFLEEKIRELRTELEIQKRKTKEMEELRENLTTQLLLYRFFMVFESASY</sequence>
<dbReference type="Proteomes" id="UP000242638">
    <property type="component" value="Unassembled WGS sequence"/>
</dbReference>
<feature type="coiled-coil region" evidence="1">
    <location>
        <begin position="60"/>
        <end position="115"/>
    </location>
</feature>
<evidence type="ECO:0000313" key="2">
    <source>
        <dbReference type="Ensembl" id="ENSPREP00000027108.1"/>
    </source>
</evidence>
<feature type="coiled-coil region" evidence="1">
    <location>
        <begin position="1"/>
        <end position="28"/>
    </location>
</feature>
<dbReference type="PANTHER" id="PTHR47147">
    <property type="entry name" value="SYNCOILIN"/>
    <property type="match status" value="1"/>
</dbReference>
<dbReference type="AlphaFoldDB" id="A0A3P9PZT5"/>
<name>A0A3P9PZT5_POERE</name>
<dbReference type="Bgee" id="ENSPREG00000018321">
    <property type="expression patterns" value="Expressed in head"/>
</dbReference>
<keyword evidence="3" id="KW-1185">Reference proteome</keyword>
<dbReference type="GeneTree" id="ENSGT00390000018108"/>
<dbReference type="Ensembl" id="ENSPRET00000027397.1">
    <property type="protein sequence ID" value="ENSPREP00000027108.1"/>
    <property type="gene ID" value="ENSPREG00000018321.1"/>
</dbReference>
<keyword evidence="1" id="KW-0175">Coiled coil</keyword>
<protein>
    <submittedName>
        <fullName evidence="2">Syncoilin, intermediate filament protein</fullName>
    </submittedName>
</protein>
<dbReference type="STRING" id="8081.ENSPREP00000027108"/>
<proteinExistence type="predicted"/>
<reference evidence="2" key="3">
    <citation type="submission" date="2025-09" db="UniProtKB">
        <authorList>
            <consortium name="Ensembl"/>
        </authorList>
    </citation>
    <scope>IDENTIFICATION</scope>
    <source>
        <strain evidence="2">Guanapo</strain>
    </source>
</reference>